<gene>
    <name evidence="1" type="ORF">J2W91_004849</name>
</gene>
<dbReference type="EMBL" id="JAVDTR010000016">
    <property type="protein sequence ID" value="MDR6726338.1"/>
    <property type="molecule type" value="Genomic_DNA"/>
</dbReference>
<sequence>MPIQFLDSRLSLHNTFSSGTEILSTTPVLVGDIGLQTVAAIGTPNQSDVRIQLWGTVGVFRSASNVVNIYVVRGGTGAFGSGIIIFNSTIDLSSGPGGRLFSFAAGDFPPAINVATGQIRYTMFVGSTSVDPVTVIGPVSFNGSAQAGTS</sequence>
<proteinExistence type="predicted"/>
<dbReference type="Proteomes" id="UP001254832">
    <property type="component" value="Unassembled WGS sequence"/>
</dbReference>
<accession>A0AAP5H4S5</accession>
<protein>
    <submittedName>
        <fullName evidence="1">Uncharacterized protein</fullName>
    </submittedName>
</protein>
<dbReference type="RefSeq" id="WP_145047618.1">
    <property type="nucleotide sequence ID" value="NZ_JAVDTR010000016.1"/>
</dbReference>
<name>A0AAP5H4S5_PAEAM</name>
<organism evidence="1 2">
    <name type="scientific">Paenibacillus amylolyticus</name>
    <dbReference type="NCBI Taxonomy" id="1451"/>
    <lineage>
        <taxon>Bacteria</taxon>
        <taxon>Bacillati</taxon>
        <taxon>Bacillota</taxon>
        <taxon>Bacilli</taxon>
        <taxon>Bacillales</taxon>
        <taxon>Paenibacillaceae</taxon>
        <taxon>Paenibacillus</taxon>
    </lineage>
</organism>
<reference evidence="1" key="1">
    <citation type="submission" date="2023-07" db="EMBL/GenBank/DDBJ databases">
        <title>Sorghum-associated microbial communities from plants grown in Nebraska, USA.</title>
        <authorList>
            <person name="Schachtman D."/>
        </authorList>
    </citation>
    <scope>NUCLEOTIDE SEQUENCE</scope>
    <source>
        <strain evidence="1">BE80</strain>
    </source>
</reference>
<evidence type="ECO:0000313" key="2">
    <source>
        <dbReference type="Proteomes" id="UP001254832"/>
    </source>
</evidence>
<dbReference type="AlphaFoldDB" id="A0AAP5H4S5"/>
<evidence type="ECO:0000313" key="1">
    <source>
        <dbReference type="EMBL" id="MDR6726338.1"/>
    </source>
</evidence>
<comment type="caution">
    <text evidence="1">The sequence shown here is derived from an EMBL/GenBank/DDBJ whole genome shotgun (WGS) entry which is preliminary data.</text>
</comment>